<dbReference type="PANTHER" id="PTHR37984:SF5">
    <property type="entry name" value="PROTEIN NYNRIN-LIKE"/>
    <property type="match status" value="1"/>
</dbReference>
<protein>
    <submittedName>
        <fullName evidence="1">Uncharacterized protein</fullName>
    </submittedName>
</protein>
<dbReference type="Gene3D" id="3.30.70.270">
    <property type="match status" value="1"/>
</dbReference>
<dbReference type="InterPro" id="IPR043128">
    <property type="entry name" value="Rev_trsase/Diguanyl_cyclase"/>
</dbReference>
<dbReference type="Proteomes" id="UP000031668">
    <property type="component" value="Unassembled WGS sequence"/>
</dbReference>
<evidence type="ECO:0000313" key="1">
    <source>
        <dbReference type="EMBL" id="KII60617.1"/>
    </source>
</evidence>
<organism evidence="1 2">
    <name type="scientific">Thelohanellus kitauei</name>
    <name type="common">Myxosporean</name>
    <dbReference type="NCBI Taxonomy" id="669202"/>
    <lineage>
        <taxon>Eukaryota</taxon>
        <taxon>Metazoa</taxon>
        <taxon>Cnidaria</taxon>
        <taxon>Myxozoa</taxon>
        <taxon>Myxosporea</taxon>
        <taxon>Bivalvulida</taxon>
        <taxon>Platysporina</taxon>
        <taxon>Myxobolidae</taxon>
        <taxon>Thelohanellus</taxon>
    </lineage>
</organism>
<dbReference type="OrthoDB" id="10058156at2759"/>
<name>A0A0C2IUZ4_THEKT</name>
<proteinExistence type="predicted"/>
<reference evidence="1 2" key="1">
    <citation type="journal article" date="2014" name="Genome Biol. Evol.">
        <title>The genome of the myxosporean Thelohanellus kitauei shows adaptations to nutrient acquisition within its fish host.</title>
        <authorList>
            <person name="Yang Y."/>
            <person name="Xiong J."/>
            <person name="Zhou Z."/>
            <person name="Huo F."/>
            <person name="Miao W."/>
            <person name="Ran C."/>
            <person name="Liu Y."/>
            <person name="Zhang J."/>
            <person name="Feng J."/>
            <person name="Wang M."/>
            <person name="Wang M."/>
            <person name="Wang L."/>
            <person name="Yao B."/>
        </authorList>
    </citation>
    <scope>NUCLEOTIDE SEQUENCE [LARGE SCALE GENOMIC DNA]</scope>
    <source>
        <strain evidence="1">Wuqing</strain>
    </source>
</reference>
<dbReference type="Gene3D" id="3.10.10.10">
    <property type="entry name" value="HIV Type 1 Reverse Transcriptase, subunit A, domain 1"/>
    <property type="match status" value="1"/>
</dbReference>
<accession>A0A0C2IUZ4</accession>
<keyword evidence="2" id="KW-1185">Reference proteome</keyword>
<sequence length="164" mass="19086">MQRFDQIHEITYSTMGTNVELTVLATARNGIPGLGRNRMQALGMDSQSTRSSRHQEFQSLYLSQDAVLYVHKPRIVSFSIKRNEEYELNRLVKQNVMEEVDPLTTFLDLACPTVNVLKTDWAIRICAYFQTTVKKYISQAHYPLLRLEALLEKLRGEHYIQFMI</sequence>
<dbReference type="AlphaFoldDB" id="A0A0C2IUZ4"/>
<dbReference type="EMBL" id="JWZT01005556">
    <property type="protein sequence ID" value="KII60617.1"/>
    <property type="molecule type" value="Genomic_DNA"/>
</dbReference>
<dbReference type="InterPro" id="IPR050951">
    <property type="entry name" value="Retrovirus_Pol_polyprotein"/>
</dbReference>
<dbReference type="PANTHER" id="PTHR37984">
    <property type="entry name" value="PROTEIN CBG26694"/>
    <property type="match status" value="1"/>
</dbReference>
<comment type="caution">
    <text evidence="1">The sequence shown here is derived from an EMBL/GenBank/DDBJ whole genome shotgun (WGS) entry which is preliminary data.</text>
</comment>
<evidence type="ECO:0000313" key="2">
    <source>
        <dbReference type="Proteomes" id="UP000031668"/>
    </source>
</evidence>
<gene>
    <name evidence="1" type="ORF">RF11_07380</name>
</gene>